<dbReference type="PANTHER" id="PTHR28112:SF1">
    <property type="entry name" value="SRP-INDEPENDENT TARGETING PROTEIN 3"/>
    <property type="match status" value="1"/>
</dbReference>
<evidence type="ECO:0000256" key="2">
    <source>
        <dbReference type="SAM" id="Phobius"/>
    </source>
</evidence>
<organism evidence="3 4">
    <name type="scientific">Taphrina deformans (strain PYCC 5710 / ATCC 11124 / CBS 356.35 / IMI 108563 / JCM 9778 / NBRC 8474)</name>
    <name type="common">Peach leaf curl fungus</name>
    <name type="synonym">Lalaria deformans</name>
    <dbReference type="NCBI Taxonomy" id="1097556"/>
    <lineage>
        <taxon>Eukaryota</taxon>
        <taxon>Fungi</taxon>
        <taxon>Dikarya</taxon>
        <taxon>Ascomycota</taxon>
        <taxon>Taphrinomycotina</taxon>
        <taxon>Taphrinomycetes</taxon>
        <taxon>Taphrinales</taxon>
        <taxon>Taphrinaceae</taxon>
        <taxon>Taphrina</taxon>
    </lineage>
</organism>
<evidence type="ECO:0000313" key="3">
    <source>
        <dbReference type="EMBL" id="CCG80527.1"/>
    </source>
</evidence>
<keyword evidence="4" id="KW-1185">Reference proteome</keyword>
<dbReference type="Pfam" id="PF10032">
    <property type="entry name" value="Pho88"/>
    <property type="match status" value="1"/>
</dbReference>
<comment type="caution">
    <text evidence="3">The sequence shown here is derived from an EMBL/GenBank/DDBJ whole genome shotgun (WGS) entry which is preliminary data.</text>
</comment>
<dbReference type="STRING" id="1097556.R4X8U1"/>
<accession>R4X8U1</accession>
<feature type="region of interest" description="Disordered" evidence="1">
    <location>
        <begin position="165"/>
        <end position="187"/>
    </location>
</feature>
<keyword evidence="2" id="KW-1133">Transmembrane helix</keyword>
<dbReference type="GO" id="GO:0045047">
    <property type="term" value="P:protein targeting to ER"/>
    <property type="evidence" value="ECO:0007669"/>
    <property type="project" value="InterPro"/>
</dbReference>
<feature type="transmembrane region" description="Helical" evidence="2">
    <location>
        <begin position="29"/>
        <end position="50"/>
    </location>
</feature>
<dbReference type="VEuPathDB" id="FungiDB:TAPDE_000031"/>
<dbReference type="OrthoDB" id="18139at2759"/>
<feature type="compositionally biased region" description="Basic and acidic residues" evidence="1">
    <location>
        <begin position="169"/>
        <end position="187"/>
    </location>
</feature>
<gene>
    <name evidence="3" type="ORF">TAPDE_000031</name>
</gene>
<dbReference type="PANTHER" id="PTHR28112">
    <property type="entry name" value="SRP-INDEPENDENT TARGETING PROTEIN 3"/>
    <property type="match status" value="1"/>
</dbReference>
<dbReference type="GO" id="GO:0005739">
    <property type="term" value="C:mitochondrion"/>
    <property type="evidence" value="ECO:0007669"/>
    <property type="project" value="TreeGrafter"/>
</dbReference>
<dbReference type="PIRSF" id="PIRSF008756">
    <property type="entry name" value="P_tr_PHO88"/>
    <property type="match status" value="1"/>
</dbReference>
<dbReference type="InterPro" id="IPR012098">
    <property type="entry name" value="SND3_fun"/>
</dbReference>
<dbReference type="GO" id="GO:0005783">
    <property type="term" value="C:endoplasmic reticulum"/>
    <property type="evidence" value="ECO:0007669"/>
    <property type="project" value="InterPro"/>
</dbReference>
<dbReference type="AlphaFoldDB" id="R4X8U1"/>
<name>R4X8U1_TAPDE</name>
<evidence type="ECO:0000313" key="4">
    <source>
        <dbReference type="Proteomes" id="UP000013776"/>
    </source>
</evidence>
<sequence>MVSPQITNLVVTLGVMQIARKINFDDPNILFYVRCLYIASNVIIALAYFIQYTRIQAKNDLTTLKYVEPAAPMSGKTEPELITTTVKEYDMLELQKAAKSALMGVGMMAVMHIYFKFTQPLLVQSILPLKNTFETKLAALHLFGKPATGEYKRPFKAAPGLFGAAAEPATDKKSIEAAEKASVKKDE</sequence>
<dbReference type="Proteomes" id="UP000013776">
    <property type="component" value="Unassembled WGS sequence"/>
</dbReference>
<proteinExistence type="predicted"/>
<reference evidence="3 4" key="1">
    <citation type="journal article" date="2013" name="MBio">
        <title>Genome sequencing of the plant pathogen Taphrina deformans, the causal agent of peach leaf curl.</title>
        <authorList>
            <person name="Cisse O.H."/>
            <person name="Almeida J.M.G.C.F."/>
            <person name="Fonseca A."/>
            <person name="Kumar A.A."/>
            <person name="Salojaervi J."/>
            <person name="Overmyer K."/>
            <person name="Hauser P.M."/>
            <person name="Pagni M."/>
        </authorList>
    </citation>
    <scope>NUCLEOTIDE SEQUENCE [LARGE SCALE GENOMIC DNA]</scope>
    <source>
        <strain evidence="4">PYCC 5710 / ATCC 11124 / CBS 356.35 / IMI 108563 / JCM 9778 / NBRC 8474</strain>
    </source>
</reference>
<dbReference type="eggNOG" id="KOG4554">
    <property type="taxonomic scope" value="Eukaryota"/>
</dbReference>
<protein>
    <submittedName>
        <fullName evidence="3">Phosphate transporter</fullName>
    </submittedName>
</protein>
<keyword evidence="2" id="KW-0812">Transmembrane</keyword>
<keyword evidence="2" id="KW-0472">Membrane</keyword>
<evidence type="ECO:0000256" key="1">
    <source>
        <dbReference type="SAM" id="MobiDB-lite"/>
    </source>
</evidence>
<dbReference type="EMBL" id="CAHR02000002">
    <property type="protein sequence ID" value="CCG80527.1"/>
    <property type="molecule type" value="Genomic_DNA"/>
</dbReference>